<dbReference type="GO" id="GO:0005886">
    <property type="term" value="C:plasma membrane"/>
    <property type="evidence" value="ECO:0007669"/>
    <property type="project" value="UniProtKB-SubCell"/>
</dbReference>
<accession>A0A3A4ZLK0</accession>
<protein>
    <recommendedName>
        <fullName evidence="9">Transport permease protein</fullName>
    </recommendedName>
</protein>
<dbReference type="InterPro" id="IPR047817">
    <property type="entry name" value="ABC2_TM_bact-type"/>
</dbReference>
<evidence type="ECO:0000259" key="10">
    <source>
        <dbReference type="PROSITE" id="PS51012"/>
    </source>
</evidence>
<organism evidence="11 12">
    <name type="scientific">candidate division WWE3 bacterium</name>
    <dbReference type="NCBI Taxonomy" id="2053526"/>
    <lineage>
        <taxon>Bacteria</taxon>
        <taxon>Katanobacteria</taxon>
    </lineage>
</organism>
<feature type="transmembrane region" description="Helical" evidence="9">
    <location>
        <begin position="84"/>
        <end position="108"/>
    </location>
</feature>
<proteinExistence type="inferred from homology"/>
<evidence type="ECO:0000256" key="8">
    <source>
        <dbReference type="ARBA" id="ARBA00023136"/>
    </source>
</evidence>
<reference evidence="11 12" key="1">
    <citation type="journal article" date="2017" name="ISME J.">
        <title>Energy and carbon metabolisms in a deep terrestrial subsurface fluid microbial community.</title>
        <authorList>
            <person name="Momper L."/>
            <person name="Jungbluth S.P."/>
            <person name="Lee M.D."/>
            <person name="Amend J.P."/>
        </authorList>
    </citation>
    <scope>NUCLEOTIDE SEQUENCE [LARGE SCALE GENOMIC DNA]</scope>
    <source>
        <strain evidence="11">SURF_46</strain>
    </source>
</reference>
<evidence type="ECO:0000256" key="9">
    <source>
        <dbReference type="RuleBase" id="RU361157"/>
    </source>
</evidence>
<dbReference type="GO" id="GO:0015920">
    <property type="term" value="P:lipopolysaccharide transport"/>
    <property type="evidence" value="ECO:0007669"/>
    <property type="project" value="TreeGrafter"/>
</dbReference>
<feature type="transmembrane region" description="Helical" evidence="9">
    <location>
        <begin position="129"/>
        <end position="152"/>
    </location>
</feature>
<dbReference type="EMBL" id="QZJF01000009">
    <property type="protein sequence ID" value="RJR27580.1"/>
    <property type="molecule type" value="Genomic_DNA"/>
</dbReference>
<dbReference type="GO" id="GO:0140359">
    <property type="term" value="F:ABC-type transporter activity"/>
    <property type="evidence" value="ECO:0007669"/>
    <property type="project" value="InterPro"/>
</dbReference>
<evidence type="ECO:0000256" key="6">
    <source>
        <dbReference type="ARBA" id="ARBA00022692"/>
    </source>
</evidence>
<feature type="transmembrane region" description="Helical" evidence="9">
    <location>
        <begin position="245"/>
        <end position="265"/>
    </location>
</feature>
<comment type="caution">
    <text evidence="11">The sequence shown here is derived from an EMBL/GenBank/DDBJ whole genome shotgun (WGS) entry which is preliminary data.</text>
</comment>
<keyword evidence="7 9" id="KW-1133">Transmembrane helix</keyword>
<evidence type="ECO:0000256" key="7">
    <source>
        <dbReference type="ARBA" id="ARBA00022989"/>
    </source>
</evidence>
<dbReference type="InterPro" id="IPR013525">
    <property type="entry name" value="ABC2_TM"/>
</dbReference>
<evidence type="ECO:0000256" key="4">
    <source>
        <dbReference type="ARBA" id="ARBA00022475"/>
    </source>
</evidence>
<evidence type="ECO:0000256" key="2">
    <source>
        <dbReference type="ARBA" id="ARBA00007783"/>
    </source>
</evidence>
<dbReference type="Proteomes" id="UP000265540">
    <property type="component" value="Unassembled WGS sequence"/>
</dbReference>
<gene>
    <name evidence="11" type="ORF">C4561_01930</name>
</gene>
<evidence type="ECO:0000256" key="3">
    <source>
        <dbReference type="ARBA" id="ARBA00022448"/>
    </source>
</evidence>
<keyword evidence="5" id="KW-0997">Cell inner membrane</keyword>
<sequence length="276" mass="31200">MEVKGAPTFVIKSSRGWLRLNWRELWEYRELLYFFVWRDIKVRYKQTVLGAAWAIIQPFFTMVVFSLFFGHLARLPSDGLPYPIFYYSALLPWMYFASALTSVTNTIVENQRVITKVYFPRIILPVASVLSGLVDFGIAFVILLGMMLFYGIMPTASIFSVLLFLLLAVATALGVGLWLAAMNAVYRDVRYVVPFIVQFWMFASPVAYSSSLIPEKWRALYGLNPMAGVIEGFRWAVLGQGHPPALLGVSAVVVLFVLAGGLFYFRRMEGTIADLV</sequence>
<comment type="similarity">
    <text evidence="2 9">Belongs to the ABC-2 integral membrane protein family.</text>
</comment>
<keyword evidence="8 9" id="KW-0472">Membrane</keyword>
<feature type="transmembrane region" description="Helical" evidence="9">
    <location>
        <begin position="48"/>
        <end position="72"/>
    </location>
</feature>
<name>A0A3A4ZLK0_UNCKA</name>
<dbReference type="PANTHER" id="PTHR30413:SF8">
    <property type="entry name" value="TRANSPORT PERMEASE PROTEIN"/>
    <property type="match status" value="1"/>
</dbReference>
<feature type="transmembrane region" description="Helical" evidence="9">
    <location>
        <begin position="191"/>
        <end position="208"/>
    </location>
</feature>
<keyword evidence="6 9" id="KW-0812">Transmembrane</keyword>
<dbReference type="AlphaFoldDB" id="A0A3A4ZLK0"/>
<comment type="subcellular location">
    <subcellularLocation>
        <location evidence="1">Cell inner membrane</location>
        <topology evidence="1">Multi-pass membrane protein</topology>
    </subcellularLocation>
    <subcellularLocation>
        <location evidence="9">Cell membrane</location>
        <topology evidence="9">Multi-pass membrane protein</topology>
    </subcellularLocation>
</comment>
<feature type="transmembrane region" description="Helical" evidence="9">
    <location>
        <begin position="158"/>
        <end position="179"/>
    </location>
</feature>
<dbReference type="Pfam" id="PF01061">
    <property type="entry name" value="ABC2_membrane"/>
    <property type="match status" value="1"/>
</dbReference>
<dbReference type="PANTHER" id="PTHR30413">
    <property type="entry name" value="INNER MEMBRANE TRANSPORT PERMEASE"/>
    <property type="match status" value="1"/>
</dbReference>
<dbReference type="PROSITE" id="PS51012">
    <property type="entry name" value="ABC_TM2"/>
    <property type="match status" value="1"/>
</dbReference>
<evidence type="ECO:0000256" key="5">
    <source>
        <dbReference type="ARBA" id="ARBA00022519"/>
    </source>
</evidence>
<keyword evidence="3 9" id="KW-0813">Transport</keyword>
<evidence type="ECO:0000313" key="11">
    <source>
        <dbReference type="EMBL" id="RJR27580.1"/>
    </source>
</evidence>
<evidence type="ECO:0000256" key="1">
    <source>
        <dbReference type="ARBA" id="ARBA00004429"/>
    </source>
</evidence>
<feature type="domain" description="ABC transmembrane type-2" evidence="10">
    <location>
        <begin position="49"/>
        <end position="268"/>
    </location>
</feature>
<keyword evidence="4 9" id="KW-1003">Cell membrane</keyword>
<evidence type="ECO:0000313" key="12">
    <source>
        <dbReference type="Proteomes" id="UP000265540"/>
    </source>
</evidence>